<comment type="caution">
    <text evidence="2">The sequence shown here is derived from an EMBL/GenBank/DDBJ whole genome shotgun (WGS) entry which is preliminary data.</text>
</comment>
<name>A0A918BSJ2_9ACTN</name>
<gene>
    <name evidence="2" type="ORF">GCM10010145_69200</name>
</gene>
<accession>A0A918BSJ2</accession>
<dbReference type="RefSeq" id="WP_189220851.1">
    <property type="nucleotide sequence ID" value="NZ_BMQK01000034.1"/>
</dbReference>
<evidence type="ECO:0000313" key="2">
    <source>
        <dbReference type="EMBL" id="GGQ89893.1"/>
    </source>
</evidence>
<dbReference type="Pfam" id="PF25297">
    <property type="entry name" value="DUF7878"/>
    <property type="match status" value="1"/>
</dbReference>
<dbReference type="Proteomes" id="UP000620156">
    <property type="component" value="Unassembled WGS sequence"/>
</dbReference>
<dbReference type="EMBL" id="BMQK01000034">
    <property type="protein sequence ID" value="GGQ89893.1"/>
    <property type="molecule type" value="Genomic_DNA"/>
</dbReference>
<proteinExistence type="predicted"/>
<feature type="domain" description="DUF7878" evidence="1">
    <location>
        <begin position="4"/>
        <end position="126"/>
    </location>
</feature>
<protein>
    <recommendedName>
        <fullName evidence="1">DUF7878 domain-containing protein</fullName>
    </recommendedName>
</protein>
<dbReference type="InterPro" id="IPR057200">
    <property type="entry name" value="DUF7878"/>
</dbReference>
<evidence type="ECO:0000313" key="3">
    <source>
        <dbReference type="Proteomes" id="UP000620156"/>
    </source>
</evidence>
<organism evidence="2 3">
    <name type="scientific">Streptomyces ruber</name>
    <dbReference type="NCBI Taxonomy" id="83378"/>
    <lineage>
        <taxon>Bacteria</taxon>
        <taxon>Bacillati</taxon>
        <taxon>Actinomycetota</taxon>
        <taxon>Actinomycetes</taxon>
        <taxon>Kitasatosporales</taxon>
        <taxon>Streptomycetaceae</taxon>
        <taxon>Streptomyces</taxon>
    </lineage>
</organism>
<dbReference type="AlphaFoldDB" id="A0A918BSJ2"/>
<reference evidence="2" key="2">
    <citation type="submission" date="2020-09" db="EMBL/GenBank/DDBJ databases">
        <authorList>
            <person name="Sun Q."/>
            <person name="Ohkuma M."/>
        </authorList>
    </citation>
    <scope>NUCLEOTIDE SEQUENCE</scope>
    <source>
        <strain evidence="2">JCM 3131</strain>
    </source>
</reference>
<evidence type="ECO:0000259" key="1">
    <source>
        <dbReference type="Pfam" id="PF25297"/>
    </source>
</evidence>
<keyword evidence="3" id="KW-1185">Reference proteome</keyword>
<sequence>MRMKYRNFNADDLQGTTLADYLVNVEADFEIVDGGEVVYSELAFPVAELARELAHWVTPSEEGAEDFHFVSLSFEDPGAVKFVRGAEGWIVGSALTPDRESSPCSWRQLTAIIEEFVGNVRRDMEEIGIDPIFVLGMPA</sequence>
<reference evidence="2" key="1">
    <citation type="journal article" date="2014" name="Int. J. Syst. Evol. Microbiol.">
        <title>Complete genome sequence of Corynebacterium casei LMG S-19264T (=DSM 44701T), isolated from a smear-ripened cheese.</title>
        <authorList>
            <consortium name="US DOE Joint Genome Institute (JGI-PGF)"/>
            <person name="Walter F."/>
            <person name="Albersmeier A."/>
            <person name="Kalinowski J."/>
            <person name="Ruckert C."/>
        </authorList>
    </citation>
    <scope>NUCLEOTIDE SEQUENCE</scope>
    <source>
        <strain evidence="2">JCM 3131</strain>
    </source>
</reference>